<dbReference type="SUPFAM" id="SSF102705">
    <property type="entry name" value="NIF3 (NGG1p interacting factor 3)-like"/>
    <property type="match status" value="1"/>
</dbReference>
<keyword evidence="2 3" id="KW-0479">Metal-binding</keyword>
<dbReference type="EMBL" id="AP019379">
    <property type="protein sequence ID" value="BBI01245.1"/>
    <property type="molecule type" value="Genomic_DNA"/>
</dbReference>
<feature type="binding site" evidence="3">
    <location>
        <position position="101"/>
    </location>
    <ligand>
        <name>a divalent metal cation</name>
        <dbReference type="ChEBI" id="CHEBI:60240"/>
        <label>1</label>
    </ligand>
</feature>
<dbReference type="PANTHER" id="PTHR13799">
    <property type="entry name" value="NGG1 INTERACTING FACTOR 3"/>
    <property type="match status" value="1"/>
</dbReference>
<sequence length="247" mass="28540">MNNQELENIINKELSSSKYQDSCPNGLQVEGQFQIKKIITGVTACQKFLNVAVKCKADTVIVHHGFFWKNDPLVIKGLYRKRFKTVLCNDINLYCWHMPLDNHKKLGNNIQIAKKLDISIQGEIIPFLWWGYFKKPISYNALKYKIFTKFNRMPFYYSANKIPIIKKIAWCSGKGQSFIHAAACFGVDAFLTGEISEETIHFIREYKLHFFSAGHHATEKYGVEALGNWLSNEYCLNVKFVNIENPI</sequence>
<name>A0A455TAB5_9GAMM</name>
<dbReference type="Gene3D" id="3.40.1390.30">
    <property type="entry name" value="NIF3 (NGG1p interacting factor 3)-like"/>
    <property type="match status" value="2"/>
</dbReference>
<evidence type="ECO:0000256" key="3">
    <source>
        <dbReference type="PIRSR" id="PIRSR602678-1"/>
    </source>
</evidence>
<dbReference type="PANTHER" id="PTHR13799:SF14">
    <property type="entry name" value="GTP CYCLOHYDROLASE 1 TYPE 2 HOMOLOG"/>
    <property type="match status" value="1"/>
</dbReference>
<proteinExistence type="inferred from homology"/>
<accession>A0A455TAB5</accession>
<organism evidence="4 5">
    <name type="scientific">Buchnera aphidicola</name>
    <name type="common">Nipponaphis monzeni</name>
    <dbReference type="NCBI Taxonomy" id="2495405"/>
    <lineage>
        <taxon>Bacteria</taxon>
        <taxon>Pseudomonadati</taxon>
        <taxon>Pseudomonadota</taxon>
        <taxon>Gammaproteobacteria</taxon>
        <taxon>Enterobacterales</taxon>
        <taxon>Erwiniaceae</taxon>
        <taxon>Buchnera</taxon>
    </lineage>
</organism>
<dbReference type="InterPro" id="IPR002678">
    <property type="entry name" value="DUF34/NIF3"/>
</dbReference>
<protein>
    <submittedName>
        <fullName evidence="4">Nif3-like dinuclear metal center hexameric protein</fullName>
    </submittedName>
</protein>
<dbReference type="Proteomes" id="UP000317544">
    <property type="component" value="Chromosome"/>
</dbReference>
<evidence type="ECO:0000256" key="2">
    <source>
        <dbReference type="ARBA" id="ARBA00022723"/>
    </source>
</evidence>
<gene>
    <name evidence="4" type="ORF">BUCNMO_237</name>
</gene>
<dbReference type="RefSeq" id="WP_158344875.1">
    <property type="nucleotide sequence ID" value="NZ_AP019379.1"/>
</dbReference>
<dbReference type="GO" id="GO:0046872">
    <property type="term" value="F:metal ion binding"/>
    <property type="evidence" value="ECO:0007669"/>
    <property type="project" value="UniProtKB-KW"/>
</dbReference>
<evidence type="ECO:0000313" key="4">
    <source>
        <dbReference type="EMBL" id="BBI01245.1"/>
    </source>
</evidence>
<feature type="binding site" evidence="3">
    <location>
        <position position="219"/>
    </location>
    <ligand>
        <name>a divalent metal cation</name>
        <dbReference type="ChEBI" id="CHEBI:60240"/>
        <label>1</label>
    </ligand>
</feature>
<dbReference type="InterPro" id="IPR036069">
    <property type="entry name" value="DUF34/NIF3_sf"/>
</dbReference>
<feature type="binding site" evidence="3">
    <location>
        <position position="64"/>
    </location>
    <ligand>
        <name>a divalent metal cation</name>
        <dbReference type="ChEBI" id="CHEBI:60240"/>
        <label>2</label>
    </ligand>
</feature>
<dbReference type="AlphaFoldDB" id="A0A455TAB5"/>
<dbReference type="NCBIfam" id="TIGR00486">
    <property type="entry name" value="YbgI_SA1388"/>
    <property type="match status" value="1"/>
</dbReference>
<comment type="similarity">
    <text evidence="1">Belongs to the GTP cyclohydrolase I type 2/NIF3 family.</text>
</comment>
<feature type="binding site" evidence="3">
    <location>
        <position position="63"/>
    </location>
    <ligand>
        <name>a divalent metal cation</name>
        <dbReference type="ChEBI" id="CHEBI:60240"/>
        <label>1</label>
    </ligand>
</feature>
<dbReference type="OrthoDB" id="9800881at2"/>
<dbReference type="GO" id="GO:0005737">
    <property type="term" value="C:cytoplasm"/>
    <property type="evidence" value="ECO:0007669"/>
    <property type="project" value="TreeGrafter"/>
</dbReference>
<feature type="binding site" evidence="3">
    <location>
        <position position="215"/>
    </location>
    <ligand>
        <name>a divalent metal cation</name>
        <dbReference type="ChEBI" id="CHEBI:60240"/>
        <label>2</label>
    </ligand>
</feature>
<evidence type="ECO:0000313" key="5">
    <source>
        <dbReference type="Proteomes" id="UP000317544"/>
    </source>
</evidence>
<evidence type="ECO:0000256" key="1">
    <source>
        <dbReference type="ARBA" id="ARBA00006964"/>
    </source>
</evidence>
<reference evidence="4 5" key="1">
    <citation type="journal article" date="2019" name="Proc. Natl. Acad. Sci. U.S.A.">
        <title>Exaggeration and cooption of innate immunity for social defense.</title>
        <authorList>
            <person name="Kutsukake M."/>
            <person name="Moriyama M."/>
            <person name="Shigenobu S."/>
            <person name="Meng X.-Y."/>
            <person name="Nikoh N."/>
            <person name="Noda C."/>
            <person name="Kobayashi S."/>
            <person name="Fukatsu T."/>
        </authorList>
    </citation>
    <scope>NUCLEOTIDE SEQUENCE [LARGE SCALE GENOMIC DNA]</scope>
    <source>
        <strain evidence="4 5">Nmo</strain>
    </source>
</reference>
<dbReference type="Pfam" id="PF01784">
    <property type="entry name" value="DUF34_NIF3"/>
    <property type="match status" value="1"/>
</dbReference>
<keyword evidence="5" id="KW-1185">Reference proteome</keyword>